<evidence type="ECO:0000313" key="1">
    <source>
        <dbReference type="EMBL" id="TNN58059.1"/>
    </source>
</evidence>
<keyword evidence="2" id="KW-1185">Reference proteome</keyword>
<dbReference type="Proteomes" id="UP000314294">
    <property type="component" value="Unassembled WGS sequence"/>
</dbReference>
<dbReference type="AlphaFoldDB" id="A0A4Z2GX81"/>
<dbReference type="EMBL" id="SRLO01000390">
    <property type="protein sequence ID" value="TNN58059.1"/>
    <property type="molecule type" value="Genomic_DNA"/>
</dbReference>
<name>A0A4Z2GX81_9TELE</name>
<protein>
    <submittedName>
        <fullName evidence="1">Uncharacterized protein</fullName>
    </submittedName>
</protein>
<accession>A0A4Z2GX81</accession>
<sequence>MTRLKLLFVPLCGSSRRVHVSNHPAVGAAGVLPVKLGYVLKRSISTMKPSRSLKSGGQKGSHFTIILSLMVRIWLGGNSLLMARNAGKKVHRLNLELLLLKRLLDVPMQEVRLNRKSKAVARELNNKLKDAKLSVELRRTLVSDDKSWSNSFSKQVVV</sequence>
<reference evidence="1 2" key="1">
    <citation type="submission" date="2019-03" db="EMBL/GenBank/DDBJ databases">
        <title>First draft genome of Liparis tanakae, snailfish: a comprehensive survey of snailfish specific genes.</title>
        <authorList>
            <person name="Kim W."/>
            <person name="Song I."/>
            <person name="Jeong J.-H."/>
            <person name="Kim D."/>
            <person name="Kim S."/>
            <person name="Ryu S."/>
            <person name="Song J.Y."/>
            <person name="Lee S.K."/>
        </authorList>
    </citation>
    <scope>NUCLEOTIDE SEQUENCE [LARGE SCALE GENOMIC DNA]</scope>
    <source>
        <tissue evidence="1">Muscle</tissue>
    </source>
</reference>
<comment type="caution">
    <text evidence="1">The sequence shown here is derived from an EMBL/GenBank/DDBJ whole genome shotgun (WGS) entry which is preliminary data.</text>
</comment>
<proteinExistence type="predicted"/>
<evidence type="ECO:0000313" key="2">
    <source>
        <dbReference type="Proteomes" id="UP000314294"/>
    </source>
</evidence>
<organism evidence="1 2">
    <name type="scientific">Liparis tanakae</name>
    <name type="common">Tanaka's snailfish</name>
    <dbReference type="NCBI Taxonomy" id="230148"/>
    <lineage>
        <taxon>Eukaryota</taxon>
        <taxon>Metazoa</taxon>
        <taxon>Chordata</taxon>
        <taxon>Craniata</taxon>
        <taxon>Vertebrata</taxon>
        <taxon>Euteleostomi</taxon>
        <taxon>Actinopterygii</taxon>
        <taxon>Neopterygii</taxon>
        <taxon>Teleostei</taxon>
        <taxon>Neoteleostei</taxon>
        <taxon>Acanthomorphata</taxon>
        <taxon>Eupercaria</taxon>
        <taxon>Perciformes</taxon>
        <taxon>Cottioidei</taxon>
        <taxon>Cottales</taxon>
        <taxon>Liparidae</taxon>
        <taxon>Liparis</taxon>
    </lineage>
</organism>
<gene>
    <name evidence="1" type="ORF">EYF80_031731</name>
</gene>